<accession>A0AAD4BDY9</accession>
<dbReference type="Proteomes" id="UP001194468">
    <property type="component" value="Unassembled WGS sequence"/>
</dbReference>
<dbReference type="SUPFAM" id="SSF81383">
    <property type="entry name" value="F-box domain"/>
    <property type="match status" value="1"/>
</dbReference>
<organism evidence="2 3">
    <name type="scientific">Boletus edulis BED1</name>
    <dbReference type="NCBI Taxonomy" id="1328754"/>
    <lineage>
        <taxon>Eukaryota</taxon>
        <taxon>Fungi</taxon>
        <taxon>Dikarya</taxon>
        <taxon>Basidiomycota</taxon>
        <taxon>Agaricomycotina</taxon>
        <taxon>Agaricomycetes</taxon>
        <taxon>Agaricomycetidae</taxon>
        <taxon>Boletales</taxon>
        <taxon>Boletineae</taxon>
        <taxon>Boletaceae</taxon>
        <taxon>Boletoideae</taxon>
        <taxon>Boletus</taxon>
    </lineage>
</organism>
<gene>
    <name evidence="2" type="ORF">L210DRAFT_3490936</name>
</gene>
<keyword evidence="3" id="KW-1185">Reference proteome</keyword>
<sequence length="629" mass="73110">MPGQVHHKDGTLPQENTVGLPGNAPLPSRKRRRDGTEAPKKRRRAEQGLLYQLNLDELYIICAYVYPMDLLNLARTCKSLRGLLMHRSSAYLWKTALRRVEGLPECPADLAESEYTNLVFYARCHGCNKPAKTVLWNIRRRYCPACRVERLFHLRYCDKIISEDSVLPCDRLTVGEDFGLWVDKDQMDLFMYEYRESSNKTQFLDGRRERHRLVSSHARKCESWQQRKGRVNRFDLEVLRKERQTSIFDCLRQRGYEPEIAYFREQLVRKCNKSVSKKYKPLTNSEWDRMWPEWGELMIRLRSQRLEAVVYAPRRRQLVSEYLNYVTHPSPDSPTFDLLPHVADLARFPSFKDIIETQDEIQSNGNLFASAFAQLPMLIDEWKQRLNSTIGGLVKIPSCLALNDALADQDTTDLDKLRLACAVFYVGGTGIFRHPEVFSVSMREDVMFSSREMPLNATWVIPGLGFLEEAPYIIHACGLDPSTATVLDMEHRNARLRCLCCDGRTLIMNWRHAMWHARFYHCISIGLASLSESPRWQLISDEYIGEIQAIEQSIQKSFSPDWTRCLLCRPRVGDAMLYSHAVRHLAQWHNLPKDEIEEGVHYKLIGIRDVCVVEMIQGRGQVEFKVLEE</sequence>
<feature type="compositionally biased region" description="Basic and acidic residues" evidence="1">
    <location>
        <begin position="1"/>
        <end position="10"/>
    </location>
</feature>
<comment type="caution">
    <text evidence="2">The sequence shown here is derived from an EMBL/GenBank/DDBJ whole genome shotgun (WGS) entry which is preliminary data.</text>
</comment>
<evidence type="ECO:0000313" key="2">
    <source>
        <dbReference type="EMBL" id="KAF8421543.1"/>
    </source>
</evidence>
<dbReference type="AlphaFoldDB" id="A0AAD4BDY9"/>
<evidence type="ECO:0000256" key="1">
    <source>
        <dbReference type="SAM" id="MobiDB-lite"/>
    </source>
</evidence>
<dbReference type="EMBL" id="WHUW01000139">
    <property type="protein sequence ID" value="KAF8421543.1"/>
    <property type="molecule type" value="Genomic_DNA"/>
</dbReference>
<protein>
    <recommendedName>
        <fullName evidence="4">F-box domain-containing protein</fullName>
    </recommendedName>
</protein>
<proteinExistence type="predicted"/>
<reference evidence="2" key="1">
    <citation type="submission" date="2019-10" db="EMBL/GenBank/DDBJ databases">
        <authorList>
            <consortium name="DOE Joint Genome Institute"/>
            <person name="Kuo A."/>
            <person name="Miyauchi S."/>
            <person name="Kiss E."/>
            <person name="Drula E."/>
            <person name="Kohler A."/>
            <person name="Sanchez-Garcia M."/>
            <person name="Andreopoulos B."/>
            <person name="Barry K.W."/>
            <person name="Bonito G."/>
            <person name="Buee M."/>
            <person name="Carver A."/>
            <person name="Chen C."/>
            <person name="Cichocki N."/>
            <person name="Clum A."/>
            <person name="Culley D."/>
            <person name="Crous P.W."/>
            <person name="Fauchery L."/>
            <person name="Girlanda M."/>
            <person name="Hayes R."/>
            <person name="Keri Z."/>
            <person name="LaButti K."/>
            <person name="Lipzen A."/>
            <person name="Lombard V."/>
            <person name="Magnuson J."/>
            <person name="Maillard F."/>
            <person name="Morin E."/>
            <person name="Murat C."/>
            <person name="Nolan M."/>
            <person name="Ohm R."/>
            <person name="Pangilinan J."/>
            <person name="Pereira M."/>
            <person name="Perotto S."/>
            <person name="Peter M."/>
            <person name="Riley R."/>
            <person name="Sitrit Y."/>
            <person name="Stielow B."/>
            <person name="Szollosi G."/>
            <person name="Zifcakova L."/>
            <person name="Stursova M."/>
            <person name="Spatafora J.W."/>
            <person name="Tedersoo L."/>
            <person name="Vaario L.-M."/>
            <person name="Yamada A."/>
            <person name="Yan M."/>
            <person name="Wang P."/>
            <person name="Xu J."/>
            <person name="Bruns T."/>
            <person name="Baldrian P."/>
            <person name="Vilgalys R."/>
            <person name="Henrissat B."/>
            <person name="Grigoriev I.V."/>
            <person name="Hibbett D."/>
            <person name="Nagy L.G."/>
            <person name="Martin F.M."/>
        </authorList>
    </citation>
    <scope>NUCLEOTIDE SEQUENCE</scope>
    <source>
        <strain evidence="2">BED1</strain>
    </source>
</reference>
<name>A0AAD4BDY9_BOLED</name>
<evidence type="ECO:0008006" key="4">
    <source>
        <dbReference type="Google" id="ProtNLM"/>
    </source>
</evidence>
<evidence type="ECO:0000313" key="3">
    <source>
        <dbReference type="Proteomes" id="UP001194468"/>
    </source>
</evidence>
<reference evidence="2" key="2">
    <citation type="journal article" date="2020" name="Nat. Commun.">
        <title>Large-scale genome sequencing of mycorrhizal fungi provides insights into the early evolution of symbiotic traits.</title>
        <authorList>
            <person name="Miyauchi S."/>
            <person name="Kiss E."/>
            <person name="Kuo A."/>
            <person name="Drula E."/>
            <person name="Kohler A."/>
            <person name="Sanchez-Garcia M."/>
            <person name="Morin E."/>
            <person name="Andreopoulos B."/>
            <person name="Barry K.W."/>
            <person name="Bonito G."/>
            <person name="Buee M."/>
            <person name="Carver A."/>
            <person name="Chen C."/>
            <person name="Cichocki N."/>
            <person name="Clum A."/>
            <person name="Culley D."/>
            <person name="Crous P.W."/>
            <person name="Fauchery L."/>
            <person name="Girlanda M."/>
            <person name="Hayes R.D."/>
            <person name="Keri Z."/>
            <person name="LaButti K."/>
            <person name="Lipzen A."/>
            <person name="Lombard V."/>
            <person name="Magnuson J."/>
            <person name="Maillard F."/>
            <person name="Murat C."/>
            <person name="Nolan M."/>
            <person name="Ohm R.A."/>
            <person name="Pangilinan J."/>
            <person name="Pereira M.F."/>
            <person name="Perotto S."/>
            <person name="Peter M."/>
            <person name="Pfister S."/>
            <person name="Riley R."/>
            <person name="Sitrit Y."/>
            <person name="Stielow J.B."/>
            <person name="Szollosi G."/>
            <person name="Zifcakova L."/>
            <person name="Stursova M."/>
            <person name="Spatafora J.W."/>
            <person name="Tedersoo L."/>
            <person name="Vaario L.M."/>
            <person name="Yamada A."/>
            <person name="Yan M."/>
            <person name="Wang P."/>
            <person name="Xu J."/>
            <person name="Bruns T."/>
            <person name="Baldrian P."/>
            <person name="Vilgalys R."/>
            <person name="Dunand C."/>
            <person name="Henrissat B."/>
            <person name="Grigoriev I.V."/>
            <person name="Hibbett D."/>
            <person name="Nagy L.G."/>
            <person name="Martin F.M."/>
        </authorList>
    </citation>
    <scope>NUCLEOTIDE SEQUENCE</scope>
    <source>
        <strain evidence="2">BED1</strain>
    </source>
</reference>
<feature type="region of interest" description="Disordered" evidence="1">
    <location>
        <begin position="1"/>
        <end position="43"/>
    </location>
</feature>
<dbReference type="InterPro" id="IPR036047">
    <property type="entry name" value="F-box-like_dom_sf"/>
</dbReference>